<reference evidence="1 2" key="1">
    <citation type="submission" date="2017-06" db="EMBL/GenBank/DDBJ databases">
        <title>Genome sequencing of cyanobaciteial culture collection at National Institute for Environmental Studies (NIES).</title>
        <authorList>
            <person name="Hirose Y."/>
            <person name="Shimura Y."/>
            <person name="Fujisawa T."/>
            <person name="Nakamura Y."/>
            <person name="Kawachi M."/>
        </authorList>
    </citation>
    <scope>NUCLEOTIDE SEQUENCE [LARGE SCALE GENOMIC DNA]</scope>
    <source>
        <strain evidence="1 2">NIES-267</strain>
    </source>
</reference>
<dbReference type="EMBL" id="AP018227">
    <property type="protein sequence ID" value="BAY84565.1"/>
    <property type="molecule type" value="Genomic_DNA"/>
</dbReference>
<dbReference type="AlphaFoldDB" id="A0A1Z4LTJ1"/>
<keyword evidence="2" id="KW-1185">Reference proteome</keyword>
<dbReference type="OrthoDB" id="3206521at2"/>
<accession>A0A1Z4LTJ1</accession>
<proteinExistence type="predicted"/>
<dbReference type="Proteomes" id="UP000218418">
    <property type="component" value="Chromosome"/>
</dbReference>
<gene>
    <name evidence="1" type="ORF">NIES267_40610</name>
</gene>
<protein>
    <submittedName>
        <fullName evidence="1">Uncharacterized protein</fullName>
    </submittedName>
</protein>
<organism evidence="1 2">
    <name type="scientific">Calothrix parasitica NIES-267</name>
    <dbReference type="NCBI Taxonomy" id="1973488"/>
    <lineage>
        <taxon>Bacteria</taxon>
        <taxon>Bacillati</taxon>
        <taxon>Cyanobacteriota</taxon>
        <taxon>Cyanophyceae</taxon>
        <taxon>Nostocales</taxon>
        <taxon>Calotrichaceae</taxon>
        <taxon>Calothrix</taxon>
    </lineage>
</organism>
<evidence type="ECO:0000313" key="1">
    <source>
        <dbReference type="EMBL" id="BAY84565.1"/>
    </source>
</evidence>
<name>A0A1Z4LTJ1_9CYAN</name>
<evidence type="ECO:0000313" key="2">
    <source>
        <dbReference type="Proteomes" id="UP000218418"/>
    </source>
</evidence>
<sequence>MSWDMLLYWLTHKQEGSWINFRKAAAEIASAEPIDIGDLCRDLRFQLSEASHVDFFIDGSQRWKVRPPILSGLVNFPEIAILCGGRTPKLLSRICDAASTFNCKIIKDITFGIITKISIEGTQKDIRKVADNVGIPYIPQKATFLSQDFVPILKQLENADEGIPLVKWERESFDWQLRRWTDSASSNTKNTVWKYSYYNNRHYFVYNQQGKLVRMPKHEAIYAMAALFCIPLLVYNKTQRTLITDISTPLPELYARVIYLCAGRPSRIEQGQIVYKDIPADLAGLLMVAIGQLHPGLRWVN</sequence>